<keyword evidence="2" id="KW-0677">Repeat</keyword>
<evidence type="ECO:0000256" key="1">
    <source>
        <dbReference type="ARBA" id="ARBA00022574"/>
    </source>
</evidence>
<dbReference type="InterPro" id="IPR045151">
    <property type="entry name" value="DCAF8"/>
</dbReference>
<dbReference type="Gene3D" id="2.130.10.10">
    <property type="entry name" value="YVTN repeat-like/Quinoprotein amine dehydrogenase"/>
    <property type="match status" value="2"/>
</dbReference>
<dbReference type="PROSITE" id="PS50294">
    <property type="entry name" value="WD_REPEATS_REGION"/>
    <property type="match status" value="1"/>
</dbReference>
<keyword evidence="1 3" id="KW-0853">WD repeat</keyword>
<evidence type="ECO:0000256" key="3">
    <source>
        <dbReference type="PROSITE-ProRule" id="PRU00221"/>
    </source>
</evidence>
<organism evidence="4 5">
    <name type="scientific">Cinchona calisaya</name>
    <dbReference type="NCBI Taxonomy" id="153742"/>
    <lineage>
        <taxon>Eukaryota</taxon>
        <taxon>Viridiplantae</taxon>
        <taxon>Streptophyta</taxon>
        <taxon>Embryophyta</taxon>
        <taxon>Tracheophyta</taxon>
        <taxon>Spermatophyta</taxon>
        <taxon>Magnoliopsida</taxon>
        <taxon>eudicotyledons</taxon>
        <taxon>Gunneridae</taxon>
        <taxon>Pentapetalae</taxon>
        <taxon>asterids</taxon>
        <taxon>lamiids</taxon>
        <taxon>Gentianales</taxon>
        <taxon>Rubiaceae</taxon>
        <taxon>Cinchonoideae</taxon>
        <taxon>Cinchoneae</taxon>
        <taxon>Cinchona</taxon>
    </lineage>
</organism>
<evidence type="ECO:0000313" key="5">
    <source>
        <dbReference type="Proteomes" id="UP001630127"/>
    </source>
</evidence>
<proteinExistence type="predicted"/>
<dbReference type="SMART" id="SM00320">
    <property type="entry name" value="WD40"/>
    <property type="match status" value="7"/>
</dbReference>
<dbReference type="Gene3D" id="1.25.40.10">
    <property type="entry name" value="Tetratricopeptide repeat domain"/>
    <property type="match status" value="1"/>
</dbReference>
<evidence type="ECO:0000256" key="2">
    <source>
        <dbReference type="ARBA" id="ARBA00022737"/>
    </source>
</evidence>
<feature type="repeat" description="WD" evidence="3">
    <location>
        <begin position="46"/>
        <end position="87"/>
    </location>
</feature>
<dbReference type="PANTHER" id="PTHR15574:SF40">
    <property type="entry name" value="WD AND TETRATRICOPEPTIDE REPEATS PROTEIN 1"/>
    <property type="match status" value="1"/>
</dbReference>
<feature type="repeat" description="WD" evidence="3">
    <location>
        <begin position="666"/>
        <end position="697"/>
    </location>
</feature>
<gene>
    <name evidence="4" type="ORF">ACH5RR_034685</name>
</gene>
<protein>
    <recommendedName>
        <fullName evidence="6">WD and tetratricopeptide repeats protein 1</fullName>
    </recommendedName>
</protein>
<dbReference type="Proteomes" id="UP001630127">
    <property type="component" value="Unassembled WGS sequence"/>
</dbReference>
<dbReference type="Pfam" id="PF00400">
    <property type="entry name" value="WD40"/>
    <property type="match status" value="3"/>
</dbReference>
<dbReference type="AlphaFoldDB" id="A0ABD2YF26"/>
<dbReference type="InterPro" id="IPR036322">
    <property type="entry name" value="WD40_repeat_dom_sf"/>
</dbReference>
<dbReference type="EMBL" id="JBJUIK010000014">
    <property type="protein sequence ID" value="KAL3504844.1"/>
    <property type="molecule type" value="Genomic_DNA"/>
</dbReference>
<dbReference type="InterPro" id="IPR001680">
    <property type="entry name" value="WD40_rpt"/>
</dbReference>
<dbReference type="InterPro" id="IPR015943">
    <property type="entry name" value="WD40/YVTN_repeat-like_dom_sf"/>
</dbReference>
<dbReference type="PANTHER" id="PTHR15574">
    <property type="entry name" value="WD REPEAT DOMAIN-CONTAINING FAMILY"/>
    <property type="match status" value="1"/>
</dbReference>
<evidence type="ECO:0000313" key="4">
    <source>
        <dbReference type="EMBL" id="KAL3504844.1"/>
    </source>
</evidence>
<reference evidence="4 5" key="1">
    <citation type="submission" date="2024-11" db="EMBL/GenBank/DDBJ databases">
        <title>A near-complete genome assembly of Cinchona calisaya.</title>
        <authorList>
            <person name="Lian D.C."/>
            <person name="Zhao X.W."/>
            <person name="Wei L."/>
        </authorList>
    </citation>
    <scope>NUCLEOTIDE SEQUENCE [LARGE SCALE GENOMIC DNA]</scope>
    <source>
        <tissue evidence="4">Nenye</tissue>
    </source>
</reference>
<evidence type="ECO:0008006" key="6">
    <source>
        <dbReference type="Google" id="ProtNLM"/>
    </source>
</evidence>
<accession>A0ABD2YF26</accession>
<comment type="caution">
    <text evidence="4">The sequence shown here is derived from an EMBL/GenBank/DDBJ whole genome shotgun (WGS) entry which is preliminary data.</text>
</comment>
<sequence length="764" mass="84281">MESLSFHDGNISDLIDSQTLHLRPDINHSLQVHSSLLRRLSLERELEGHQGCVNTLAWNSEGSLLVSGSDDTQINIWSYSSRKLLHSIETGHLTNIFCTKFVPETSNELVVSGAGDAEVRLFNLSRLRGRGLDENVINPSALFQCHTKRVKKLAVEVGNPNVVWSASEDGTLRQHDFREGASCPPAGSCHQECRNILLDLRCGAKRSLTDPPKQSLGLKSCDLSITRPHLLLVGGSDAFARLYDRRMLPPLSSSQKKLPPPLCVSYFCPMHLSDLGHLGLQLTHVTFSPNSEEVLLSYSGEHVYLMDVNPANGSSMRYMFGDIAKISSFTPILNGKELQQSFPRVYSNGSMVKGHFAARLDKCRKLIEFAGKSLKEETNYYYGIEACNEVLDGYGHEIGLSLIMECLCIRAALLLKRKWKNDVHMAIRDCYRARKINSSSLRALLCMPEALLQLGKHKEALDFAIAAHSLAPSDSEVVQMVESTKSCIAAAEAEKSNKTTDGGCNSEPRSARLLSLSDLLYRLEGNSDASQDGPRSEREDSDYDEALEVNFETSMPDDEGRDVESDILHGSSNLRIHGSCADSNTVTGRANGSCESSTSSCRSDKVAYQPETVIDMKRRYIGHCNIGTDIKQASFLGQKGEYIASGSDDGRWFIWEKKTGRLVKMIHGDDAVVNCIQCHPFDCVVATSGIDDTIKIWTPTASVPATVAGGAAGPETSDVLDAMENNQQRLSHTRGPTLPFDILERFRMHEFAEGSMHHFECTQS</sequence>
<dbReference type="FunFam" id="2.130.10.10:FF:002473">
    <property type="entry name" value="Transducin family protein / WD-40 repeat family protein"/>
    <property type="match status" value="1"/>
</dbReference>
<dbReference type="SUPFAM" id="SSF50978">
    <property type="entry name" value="WD40 repeat-like"/>
    <property type="match status" value="1"/>
</dbReference>
<dbReference type="SUPFAM" id="SSF48452">
    <property type="entry name" value="TPR-like"/>
    <property type="match status" value="1"/>
</dbReference>
<dbReference type="InterPro" id="IPR011990">
    <property type="entry name" value="TPR-like_helical_dom_sf"/>
</dbReference>
<keyword evidence="5" id="KW-1185">Reference proteome</keyword>
<name>A0ABD2YF26_9GENT</name>
<dbReference type="PROSITE" id="PS50082">
    <property type="entry name" value="WD_REPEATS_2"/>
    <property type="match status" value="2"/>
</dbReference>